<dbReference type="PANTHER" id="PTHR46558:SF3">
    <property type="entry name" value="TRANSCRIPTIONAL REGULATOR"/>
    <property type="match status" value="1"/>
</dbReference>
<keyword evidence="1" id="KW-0238">DNA-binding</keyword>
<dbReference type="GO" id="GO:0003677">
    <property type="term" value="F:DNA binding"/>
    <property type="evidence" value="ECO:0007669"/>
    <property type="project" value="UniProtKB-KW"/>
</dbReference>
<dbReference type="Gene3D" id="1.10.260.40">
    <property type="entry name" value="lambda repressor-like DNA-binding domains"/>
    <property type="match status" value="1"/>
</dbReference>
<evidence type="ECO:0000313" key="4">
    <source>
        <dbReference type="Proteomes" id="UP000824031"/>
    </source>
</evidence>
<evidence type="ECO:0000256" key="1">
    <source>
        <dbReference type="ARBA" id="ARBA00023125"/>
    </source>
</evidence>
<dbReference type="PANTHER" id="PTHR46558">
    <property type="entry name" value="TRACRIPTIONAL REGULATORY PROTEIN-RELATED-RELATED"/>
    <property type="match status" value="1"/>
</dbReference>
<dbReference type="CDD" id="cd00093">
    <property type="entry name" value="HTH_XRE"/>
    <property type="match status" value="1"/>
</dbReference>
<gene>
    <name evidence="3" type="ORF">H9810_02625</name>
</gene>
<sequence length="63" mass="6839">MPFKIKEARTERGYTQEELARRANVSRATIAGLESGATVVTTTETLIKIADALGKKVSDIFLA</sequence>
<dbReference type="Pfam" id="PF01381">
    <property type="entry name" value="HTH_3"/>
    <property type="match status" value="1"/>
</dbReference>
<dbReference type="InterPro" id="IPR001387">
    <property type="entry name" value="Cro/C1-type_HTH"/>
</dbReference>
<dbReference type="EMBL" id="DXBO01000031">
    <property type="protein sequence ID" value="HIZ47600.1"/>
    <property type="molecule type" value="Genomic_DNA"/>
</dbReference>
<name>A0A9D2JEK9_9FIRM</name>
<evidence type="ECO:0000259" key="2">
    <source>
        <dbReference type="PROSITE" id="PS50943"/>
    </source>
</evidence>
<comment type="caution">
    <text evidence="3">The sequence shown here is derived from an EMBL/GenBank/DDBJ whole genome shotgun (WGS) entry which is preliminary data.</text>
</comment>
<feature type="domain" description="HTH cro/C1-type" evidence="2">
    <location>
        <begin position="5"/>
        <end position="60"/>
    </location>
</feature>
<organism evidence="3 4">
    <name type="scientific">Candidatus Gemmiger excrementavium</name>
    <dbReference type="NCBI Taxonomy" id="2838608"/>
    <lineage>
        <taxon>Bacteria</taxon>
        <taxon>Bacillati</taxon>
        <taxon>Bacillota</taxon>
        <taxon>Clostridia</taxon>
        <taxon>Eubacteriales</taxon>
        <taxon>Gemmiger</taxon>
    </lineage>
</organism>
<reference evidence="3" key="2">
    <citation type="submission" date="2021-04" db="EMBL/GenBank/DDBJ databases">
        <authorList>
            <person name="Gilroy R."/>
        </authorList>
    </citation>
    <scope>NUCLEOTIDE SEQUENCE</scope>
    <source>
        <strain evidence="3">3436</strain>
    </source>
</reference>
<dbReference type="Proteomes" id="UP000824031">
    <property type="component" value="Unassembled WGS sequence"/>
</dbReference>
<dbReference type="SMART" id="SM00530">
    <property type="entry name" value="HTH_XRE"/>
    <property type="match status" value="1"/>
</dbReference>
<accession>A0A9D2JEK9</accession>
<proteinExistence type="predicted"/>
<dbReference type="AlphaFoldDB" id="A0A9D2JEK9"/>
<dbReference type="SUPFAM" id="SSF47413">
    <property type="entry name" value="lambda repressor-like DNA-binding domains"/>
    <property type="match status" value="1"/>
</dbReference>
<protein>
    <submittedName>
        <fullName evidence="3">Helix-turn-helix transcriptional regulator</fullName>
    </submittedName>
</protein>
<reference evidence="3" key="1">
    <citation type="journal article" date="2021" name="PeerJ">
        <title>Extensive microbial diversity within the chicken gut microbiome revealed by metagenomics and culture.</title>
        <authorList>
            <person name="Gilroy R."/>
            <person name="Ravi A."/>
            <person name="Getino M."/>
            <person name="Pursley I."/>
            <person name="Horton D.L."/>
            <person name="Alikhan N.F."/>
            <person name="Baker D."/>
            <person name="Gharbi K."/>
            <person name="Hall N."/>
            <person name="Watson M."/>
            <person name="Adriaenssens E.M."/>
            <person name="Foster-Nyarko E."/>
            <person name="Jarju S."/>
            <person name="Secka A."/>
            <person name="Antonio M."/>
            <person name="Oren A."/>
            <person name="Chaudhuri R.R."/>
            <person name="La Ragione R."/>
            <person name="Hildebrand F."/>
            <person name="Pallen M.J."/>
        </authorList>
    </citation>
    <scope>NUCLEOTIDE SEQUENCE</scope>
    <source>
        <strain evidence="3">3436</strain>
    </source>
</reference>
<dbReference type="PROSITE" id="PS50943">
    <property type="entry name" value="HTH_CROC1"/>
    <property type="match status" value="1"/>
</dbReference>
<evidence type="ECO:0000313" key="3">
    <source>
        <dbReference type="EMBL" id="HIZ47600.1"/>
    </source>
</evidence>
<dbReference type="InterPro" id="IPR010982">
    <property type="entry name" value="Lambda_DNA-bd_dom_sf"/>
</dbReference>